<evidence type="ECO:0000313" key="12">
    <source>
        <dbReference type="Proteomes" id="UP001269271"/>
    </source>
</evidence>
<dbReference type="Proteomes" id="UP000238153">
    <property type="component" value="Unassembled WGS sequence"/>
</dbReference>
<dbReference type="GO" id="GO:0005886">
    <property type="term" value="C:plasma membrane"/>
    <property type="evidence" value="ECO:0007669"/>
    <property type="project" value="UniProtKB-SubCell"/>
</dbReference>
<feature type="transmembrane region" description="Helical" evidence="8">
    <location>
        <begin position="6"/>
        <end position="28"/>
    </location>
</feature>
<keyword evidence="5" id="KW-0133">Cell shape</keyword>
<evidence type="ECO:0000256" key="1">
    <source>
        <dbReference type="ARBA" id="ARBA00004651"/>
    </source>
</evidence>
<dbReference type="OMA" id="VCVLEFY"/>
<protein>
    <submittedName>
        <fullName evidence="10">Rod shape-determining protein MreD</fullName>
    </submittedName>
</protein>
<evidence type="ECO:0000256" key="5">
    <source>
        <dbReference type="ARBA" id="ARBA00022960"/>
    </source>
</evidence>
<evidence type="ECO:0000313" key="10">
    <source>
        <dbReference type="EMBL" id="PPJ75449.1"/>
    </source>
</evidence>
<comment type="similarity">
    <text evidence="2">Belongs to the MreD family.</text>
</comment>
<evidence type="ECO:0000256" key="2">
    <source>
        <dbReference type="ARBA" id="ARBA00007776"/>
    </source>
</evidence>
<keyword evidence="3" id="KW-1003">Cell membrane</keyword>
<keyword evidence="7 8" id="KW-0472">Membrane</keyword>
<keyword evidence="6 8" id="KW-1133">Transmembrane helix</keyword>
<keyword evidence="12" id="KW-1185">Reference proteome</keyword>
<dbReference type="STRING" id="1283.ShL2_01155"/>
<gene>
    <name evidence="10" type="primary">mreD</name>
    <name evidence="10" type="ORF">CV019_05710</name>
    <name evidence="9" type="ORF">RO950_05210</name>
</gene>
<dbReference type="Proteomes" id="UP001269271">
    <property type="component" value="Unassembled WGS sequence"/>
</dbReference>
<evidence type="ECO:0000256" key="7">
    <source>
        <dbReference type="ARBA" id="ARBA00023136"/>
    </source>
</evidence>
<feature type="transmembrane region" description="Helical" evidence="8">
    <location>
        <begin position="40"/>
        <end position="63"/>
    </location>
</feature>
<dbReference type="EMBL" id="JAVSOO010000010">
    <property type="protein sequence ID" value="MDT4286414.1"/>
    <property type="molecule type" value="Genomic_DNA"/>
</dbReference>
<evidence type="ECO:0000256" key="3">
    <source>
        <dbReference type="ARBA" id="ARBA00022475"/>
    </source>
</evidence>
<evidence type="ECO:0000313" key="9">
    <source>
        <dbReference type="EMBL" id="MDT4286414.1"/>
    </source>
</evidence>
<evidence type="ECO:0000313" key="11">
    <source>
        <dbReference type="Proteomes" id="UP000238153"/>
    </source>
</evidence>
<feature type="transmembrane region" description="Helical" evidence="8">
    <location>
        <begin position="137"/>
        <end position="159"/>
    </location>
</feature>
<evidence type="ECO:0000256" key="6">
    <source>
        <dbReference type="ARBA" id="ARBA00022989"/>
    </source>
</evidence>
<sequence length="169" mass="19571">MRVFLYLIVGVVLFYIDSIIGLLIPMHFGHFEFNFIPHLILLYILLITIYRGFGIGLIFAILFGIVTDIYVGSVYGLYMFGYLALVVIFDKFLKVFYRDYTMICILSIISIIVFEIYVAIIYGVIGFANIDIINFTLLRMIPTIILNVILLIILFPAFIKFMKKTHIQD</sequence>
<accession>A0A2A1KA19</accession>
<evidence type="ECO:0000256" key="8">
    <source>
        <dbReference type="SAM" id="Phobius"/>
    </source>
</evidence>
<dbReference type="Pfam" id="PF04093">
    <property type="entry name" value="MreD"/>
    <property type="match status" value="1"/>
</dbReference>
<evidence type="ECO:0000256" key="4">
    <source>
        <dbReference type="ARBA" id="ARBA00022692"/>
    </source>
</evidence>
<dbReference type="RefSeq" id="WP_011275570.1">
    <property type="nucleotide sequence ID" value="NZ_BKAY01000003.1"/>
</dbReference>
<dbReference type="GeneID" id="93780675"/>
<name>A0A2A1KA19_STAHA</name>
<dbReference type="KEGG" id="shh:ShL2_01155"/>
<dbReference type="InterPro" id="IPR007227">
    <property type="entry name" value="Cell_shape_determining_MreD"/>
</dbReference>
<dbReference type="EMBL" id="PGWX01000266">
    <property type="protein sequence ID" value="PPJ75449.1"/>
    <property type="molecule type" value="Genomic_DNA"/>
</dbReference>
<reference evidence="10 11" key="1">
    <citation type="submission" date="2017-11" db="EMBL/GenBank/DDBJ databases">
        <authorList>
            <person name="Founou R.C."/>
            <person name="Founou L."/>
            <person name="Allam M."/>
            <person name="Ismail A."/>
            <person name="Essack S.Y."/>
        </authorList>
    </citation>
    <scope>NUCLEOTIDE SEQUENCE [LARGE SCALE GENOMIC DNA]</scope>
    <source>
        <strain evidence="10 11">G811N2B1</strain>
    </source>
</reference>
<feature type="transmembrane region" description="Helical" evidence="8">
    <location>
        <begin position="100"/>
        <end position="125"/>
    </location>
</feature>
<dbReference type="GO" id="GO:0008360">
    <property type="term" value="P:regulation of cell shape"/>
    <property type="evidence" value="ECO:0007669"/>
    <property type="project" value="UniProtKB-KW"/>
</dbReference>
<feature type="transmembrane region" description="Helical" evidence="8">
    <location>
        <begin position="69"/>
        <end position="88"/>
    </location>
</feature>
<comment type="caution">
    <text evidence="10">The sequence shown here is derived from an EMBL/GenBank/DDBJ whole genome shotgun (WGS) entry which is preliminary data.</text>
</comment>
<reference evidence="9 12" key="2">
    <citation type="submission" date="2023-08" db="EMBL/GenBank/DDBJ databases">
        <title>Genomic surveillance of Staphylococcus haemolyticus neonatal outbreak in southern France.</title>
        <authorList>
            <person name="Magnan C."/>
            <person name="Morsli M."/>
            <person name="Thiery B."/>
            <person name="Salipante F."/>
            <person name="Attar J."/>
            <person name="Massimo D.M."/>
            <person name="Ory J."/>
            <person name="Pantel A."/>
            <person name="Lavigne J.-P."/>
        </authorList>
    </citation>
    <scope>NUCLEOTIDE SEQUENCE [LARGE SCALE GENOMIC DNA]</scope>
    <source>
        <strain evidence="9 12">NSH026</strain>
    </source>
</reference>
<dbReference type="NCBIfam" id="TIGR03426">
    <property type="entry name" value="shape_MreD"/>
    <property type="match status" value="1"/>
</dbReference>
<comment type="subcellular location">
    <subcellularLocation>
        <location evidence="1">Cell membrane</location>
        <topology evidence="1">Multi-pass membrane protein</topology>
    </subcellularLocation>
</comment>
<dbReference type="AlphaFoldDB" id="A0A2A1KA19"/>
<proteinExistence type="inferred from homology"/>
<organism evidence="10 11">
    <name type="scientific">Staphylococcus haemolyticus</name>
    <dbReference type="NCBI Taxonomy" id="1283"/>
    <lineage>
        <taxon>Bacteria</taxon>
        <taxon>Bacillati</taxon>
        <taxon>Bacillota</taxon>
        <taxon>Bacilli</taxon>
        <taxon>Bacillales</taxon>
        <taxon>Staphylococcaceae</taxon>
        <taxon>Staphylococcus</taxon>
    </lineage>
</organism>
<keyword evidence="4 8" id="KW-0812">Transmembrane</keyword>